<protein>
    <recommendedName>
        <fullName evidence="1">Dinitrogenase iron-molybdenum cofactor biosynthesis domain-containing protein</fullName>
    </recommendedName>
</protein>
<reference evidence="2" key="1">
    <citation type="submission" date="2019-08" db="EMBL/GenBank/DDBJ databases">
        <authorList>
            <person name="Kucharzyk K."/>
            <person name="Murdoch R.W."/>
            <person name="Higgins S."/>
            <person name="Loffler F."/>
        </authorList>
    </citation>
    <scope>NUCLEOTIDE SEQUENCE</scope>
</reference>
<sequence>MNIAIPVTSDGQVEPRWGRAPMVAVATVDAGQVTDWVVHRVGWDVAHDEGTEGSHHARIVRFLRENAVEAVVVDHMGQGMLHTLGKMGIPVLPARSADAREAVLQAVATR</sequence>
<accession>A0A645EYH1</accession>
<dbReference type="InterPro" id="IPR003731">
    <property type="entry name" value="Di-Nase_FeMo-co_biosynth"/>
</dbReference>
<dbReference type="SUPFAM" id="SSF53146">
    <property type="entry name" value="Nitrogenase accessory factor-like"/>
    <property type="match status" value="1"/>
</dbReference>
<dbReference type="Pfam" id="PF02579">
    <property type="entry name" value="Nitro_FeMo-Co"/>
    <property type="match status" value="1"/>
</dbReference>
<dbReference type="EMBL" id="VSSQ01053055">
    <property type="protein sequence ID" value="MPN07095.1"/>
    <property type="molecule type" value="Genomic_DNA"/>
</dbReference>
<dbReference type="Gene3D" id="3.30.420.130">
    <property type="entry name" value="Dinitrogenase iron-molybdenum cofactor biosynthesis domain"/>
    <property type="match status" value="1"/>
</dbReference>
<feature type="domain" description="Dinitrogenase iron-molybdenum cofactor biosynthesis" evidence="1">
    <location>
        <begin position="10"/>
        <end position="105"/>
    </location>
</feature>
<dbReference type="AlphaFoldDB" id="A0A645EYH1"/>
<name>A0A645EYH1_9ZZZZ</name>
<organism evidence="2">
    <name type="scientific">bioreactor metagenome</name>
    <dbReference type="NCBI Taxonomy" id="1076179"/>
    <lineage>
        <taxon>unclassified sequences</taxon>
        <taxon>metagenomes</taxon>
        <taxon>ecological metagenomes</taxon>
    </lineage>
</organism>
<proteinExistence type="predicted"/>
<comment type="caution">
    <text evidence="2">The sequence shown here is derived from an EMBL/GenBank/DDBJ whole genome shotgun (WGS) entry which is preliminary data.</text>
</comment>
<gene>
    <name evidence="2" type="ORF">SDC9_154361</name>
</gene>
<evidence type="ECO:0000313" key="2">
    <source>
        <dbReference type="EMBL" id="MPN07095.1"/>
    </source>
</evidence>
<dbReference type="InterPro" id="IPR036105">
    <property type="entry name" value="DiNase_FeMo-co_biosyn_sf"/>
</dbReference>
<evidence type="ECO:0000259" key="1">
    <source>
        <dbReference type="Pfam" id="PF02579"/>
    </source>
</evidence>